<evidence type="ECO:0000313" key="2">
    <source>
        <dbReference type="Proteomes" id="UP000305674"/>
    </source>
</evidence>
<keyword evidence="2" id="KW-1185">Reference proteome</keyword>
<proteinExistence type="predicted"/>
<dbReference type="Pfam" id="PF06295">
    <property type="entry name" value="ZapG-like"/>
    <property type="match status" value="1"/>
</dbReference>
<protein>
    <submittedName>
        <fullName evidence="1">DUF1043 family protein</fullName>
    </submittedName>
</protein>
<accession>A0A4U1BIT0</accession>
<sequence length="129" mass="14513">MNEVWIALAFILGAGVGYLVRWKSGGSAEETPQLKKALESARFDLEQQRQEMADYFEQSHATLLQLSQNLDKANKLWNDSASHLFNEQLSTAQLPLHQPEPVMISSEEFQPNDYVQGSHGIITPNKKVS</sequence>
<dbReference type="OrthoDB" id="6401511at2"/>
<dbReference type="Proteomes" id="UP000305674">
    <property type="component" value="Unassembled WGS sequence"/>
</dbReference>
<dbReference type="RefSeq" id="WP_136850630.1">
    <property type="nucleotide sequence ID" value="NZ_SWCI01000001.1"/>
</dbReference>
<dbReference type="EMBL" id="SWCI01000001">
    <property type="protein sequence ID" value="TKB51253.1"/>
    <property type="molecule type" value="Genomic_DNA"/>
</dbReference>
<evidence type="ECO:0000313" key="1">
    <source>
        <dbReference type="EMBL" id="TKB51253.1"/>
    </source>
</evidence>
<dbReference type="AlphaFoldDB" id="A0A4U1BIT0"/>
<organism evidence="1 2">
    <name type="scientific">Ferrimonas sediminicola</name>
    <dbReference type="NCBI Taxonomy" id="2569538"/>
    <lineage>
        <taxon>Bacteria</taxon>
        <taxon>Pseudomonadati</taxon>
        <taxon>Pseudomonadota</taxon>
        <taxon>Gammaproteobacteria</taxon>
        <taxon>Alteromonadales</taxon>
        <taxon>Ferrimonadaceae</taxon>
        <taxon>Ferrimonas</taxon>
    </lineage>
</organism>
<comment type="caution">
    <text evidence="1">The sequence shown here is derived from an EMBL/GenBank/DDBJ whole genome shotgun (WGS) entry which is preliminary data.</text>
</comment>
<gene>
    <name evidence="1" type="ORF">FCL40_01470</name>
</gene>
<name>A0A4U1BIT0_9GAMM</name>
<dbReference type="InterPro" id="IPR009386">
    <property type="entry name" value="ZapG-like"/>
</dbReference>
<reference evidence="1 2" key="1">
    <citation type="submission" date="2019-04" db="EMBL/GenBank/DDBJ databases">
        <authorList>
            <person name="Hwang J.C."/>
        </authorList>
    </citation>
    <scope>NUCLEOTIDE SEQUENCE [LARGE SCALE GENOMIC DNA]</scope>
    <source>
        <strain evidence="1 2">IMCC35001</strain>
    </source>
</reference>